<dbReference type="PROSITE" id="PS01095">
    <property type="entry name" value="GH18_1"/>
    <property type="match status" value="1"/>
</dbReference>
<evidence type="ECO:0000256" key="3">
    <source>
        <dbReference type="RuleBase" id="RU000489"/>
    </source>
</evidence>
<dbReference type="InterPro" id="IPR017853">
    <property type="entry name" value="GH"/>
</dbReference>
<evidence type="ECO:0000313" key="7">
    <source>
        <dbReference type="WBParaSite" id="L893_g1319.t1"/>
    </source>
</evidence>
<dbReference type="PANTHER" id="PTHR11177:SF400">
    <property type="entry name" value="ENDOCHITINASE-RELATED"/>
    <property type="match status" value="1"/>
</dbReference>
<sequence>VHACYFTNWAQYRPGKGKFVPEDYVPGLCSHIFFAFGWLDETTYAAKAFDPADLGAQGQYERVNALKKKDPALKTLLSFGGASFPNWVFTAMASQKQSRQAFIQSAIAFVEQHGFDGIDMDWEFPSGGDKANFVSLIRALKEAVVARAKETGKPQLLITAAV</sequence>
<dbReference type="PANTHER" id="PTHR11177">
    <property type="entry name" value="CHITINASE"/>
    <property type="match status" value="1"/>
</dbReference>
<organism evidence="6 7">
    <name type="scientific">Steinernema glaseri</name>
    <dbReference type="NCBI Taxonomy" id="37863"/>
    <lineage>
        <taxon>Eukaryota</taxon>
        <taxon>Metazoa</taxon>
        <taxon>Ecdysozoa</taxon>
        <taxon>Nematoda</taxon>
        <taxon>Chromadorea</taxon>
        <taxon>Rhabditida</taxon>
        <taxon>Tylenchina</taxon>
        <taxon>Panagrolaimomorpha</taxon>
        <taxon>Strongyloidoidea</taxon>
        <taxon>Steinernematidae</taxon>
        <taxon>Steinernema</taxon>
    </lineage>
</organism>
<keyword evidence="6" id="KW-1185">Reference proteome</keyword>
<dbReference type="GO" id="GO:0004568">
    <property type="term" value="F:chitinase activity"/>
    <property type="evidence" value="ECO:0007669"/>
    <property type="project" value="UniProtKB-ARBA"/>
</dbReference>
<dbReference type="InterPro" id="IPR011583">
    <property type="entry name" value="Chitinase_II/V-like_cat"/>
</dbReference>
<evidence type="ECO:0000256" key="2">
    <source>
        <dbReference type="ARBA" id="ARBA00023295"/>
    </source>
</evidence>
<keyword evidence="1 3" id="KW-0378">Hydrolase</keyword>
<dbReference type="PROSITE" id="PS51910">
    <property type="entry name" value="GH18_2"/>
    <property type="match status" value="1"/>
</dbReference>
<dbReference type="InterPro" id="IPR001223">
    <property type="entry name" value="Glyco_hydro18_cat"/>
</dbReference>
<evidence type="ECO:0000259" key="5">
    <source>
        <dbReference type="PROSITE" id="PS51910"/>
    </source>
</evidence>
<proteinExistence type="inferred from homology"/>
<dbReference type="GO" id="GO:0005975">
    <property type="term" value="P:carbohydrate metabolic process"/>
    <property type="evidence" value="ECO:0007669"/>
    <property type="project" value="InterPro"/>
</dbReference>
<dbReference type="SUPFAM" id="SSF51445">
    <property type="entry name" value="(Trans)glycosidases"/>
    <property type="match status" value="1"/>
</dbReference>
<feature type="domain" description="GH18" evidence="5">
    <location>
        <begin position="1"/>
        <end position="162"/>
    </location>
</feature>
<protein>
    <submittedName>
        <fullName evidence="7">Glyco_18 domain-containing protein</fullName>
    </submittedName>
</protein>
<evidence type="ECO:0000256" key="4">
    <source>
        <dbReference type="RuleBase" id="RU004453"/>
    </source>
</evidence>
<dbReference type="InterPro" id="IPR050314">
    <property type="entry name" value="Glycosyl_Hydrlase_18"/>
</dbReference>
<evidence type="ECO:0000256" key="1">
    <source>
        <dbReference type="ARBA" id="ARBA00022801"/>
    </source>
</evidence>
<reference evidence="7" key="1">
    <citation type="submission" date="2016-11" db="UniProtKB">
        <authorList>
            <consortium name="WormBaseParasite"/>
        </authorList>
    </citation>
    <scope>IDENTIFICATION</scope>
</reference>
<dbReference type="GO" id="GO:0008061">
    <property type="term" value="F:chitin binding"/>
    <property type="evidence" value="ECO:0007669"/>
    <property type="project" value="InterPro"/>
</dbReference>
<dbReference type="AlphaFoldDB" id="A0A1I7Y6B8"/>
<dbReference type="WBParaSite" id="L893_g1319.t1">
    <property type="protein sequence ID" value="L893_g1319.t1"/>
    <property type="gene ID" value="L893_g1319"/>
</dbReference>
<dbReference type="Proteomes" id="UP000095287">
    <property type="component" value="Unplaced"/>
</dbReference>
<keyword evidence="2 3" id="KW-0326">Glycosidase</keyword>
<dbReference type="GO" id="GO:0006032">
    <property type="term" value="P:chitin catabolic process"/>
    <property type="evidence" value="ECO:0007669"/>
    <property type="project" value="UniProtKB-ARBA"/>
</dbReference>
<dbReference type="GO" id="GO:0005576">
    <property type="term" value="C:extracellular region"/>
    <property type="evidence" value="ECO:0007669"/>
    <property type="project" value="TreeGrafter"/>
</dbReference>
<dbReference type="Gene3D" id="3.20.20.80">
    <property type="entry name" value="Glycosidases"/>
    <property type="match status" value="1"/>
</dbReference>
<dbReference type="InterPro" id="IPR001579">
    <property type="entry name" value="Glyco_hydro_18_chit_AS"/>
</dbReference>
<dbReference type="SMART" id="SM00636">
    <property type="entry name" value="Glyco_18"/>
    <property type="match status" value="1"/>
</dbReference>
<accession>A0A1I7Y6B8</accession>
<evidence type="ECO:0000313" key="6">
    <source>
        <dbReference type="Proteomes" id="UP000095287"/>
    </source>
</evidence>
<comment type="similarity">
    <text evidence="4">Belongs to the glycosyl hydrolase 18 family.</text>
</comment>
<name>A0A1I7Y6B8_9BILA</name>
<dbReference type="Pfam" id="PF00704">
    <property type="entry name" value="Glyco_hydro_18"/>
    <property type="match status" value="1"/>
</dbReference>